<protein>
    <submittedName>
        <fullName evidence="1">Uncharacterized protein</fullName>
    </submittedName>
</protein>
<evidence type="ECO:0000313" key="2">
    <source>
        <dbReference type="EMBL" id="GGP30182.1"/>
    </source>
</evidence>
<evidence type="ECO:0000313" key="1">
    <source>
        <dbReference type="EMBL" id="GGI85836.1"/>
    </source>
</evidence>
<sequence>MTCDICDGPLSPETDLCPICQGEAEQFEWLSQLDTSTDLPTLRRVWKKLHGEDKPRRMDAASALHAAARPACSMMDDDRLSVWVIRAGQVVSTQLHDLSPRRALSLPLPLQPGDTVLSFHDHSCAGDCDHPAQKFFRGFVIE</sequence>
<reference evidence="1" key="2">
    <citation type="journal article" date="2014" name="Int. J. Syst. Evol. Microbiol.">
        <title>Complete genome sequence of Corynebacterium casei LMG S-19264T (=DSM 44701T), isolated from a smear-ripened cheese.</title>
        <authorList>
            <consortium name="US DOE Joint Genome Institute (JGI-PGF)"/>
            <person name="Walter F."/>
            <person name="Albersmeier A."/>
            <person name="Kalinowski J."/>
            <person name="Ruckert C."/>
        </authorList>
    </citation>
    <scope>NUCLEOTIDE SEQUENCE</scope>
    <source>
        <strain evidence="1">CGMCC 1.8885</strain>
    </source>
</reference>
<evidence type="ECO:0000313" key="3">
    <source>
        <dbReference type="Proteomes" id="UP000630135"/>
    </source>
</evidence>
<proteinExistence type="predicted"/>
<accession>A0AAV4K504</accession>
<dbReference type="RefSeq" id="WP_017870367.1">
    <property type="nucleotide sequence ID" value="NZ_BMLZ01000021.1"/>
</dbReference>
<dbReference type="GeneID" id="59166877"/>
<name>A0AAV4K504_9DEIO</name>
<organism evidence="1 4">
    <name type="scientific">Deinococcus wulumuqiensis</name>
    <dbReference type="NCBI Taxonomy" id="980427"/>
    <lineage>
        <taxon>Bacteria</taxon>
        <taxon>Thermotogati</taxon>
        <taxon>Deinococcota</taxon>
        <taxon>Deinococci</taxon>
        <taxon>Deinococcales</taxon>
        <taxon>Deinococcaceae</taxon>
        <taxon>Deinococcus</taxon>
    </lineage>
</organism>
<dbReference type="Proteomes" id="UP000652720">
    <property type="component" value="Unassembled WGS sequence"/>
</dbReference>
<dbReference type="Proteomes" id="UP000630135">
    <property type="component" value="Unassembled WGS sequence"/>
</dbReference>
<comment type="caution">
    <text evidence="1">The sequence shown here is derived from an EMBL/GenBank/DDBJ whole genome shotgun (WGS) entry which is preliminary data.</text>
</comment>
<dbReference type="EMBL" id="BMMA01000019">
    <property type="protein sequence ID" value="GGI85836.1"/>
    <property type="molecule type" value="Genomic_DNA"/>
</dbReference>
<reference evidence="3" key="3">
    <citation type="journal article" date="2019" name="Int. J. Syst. Evol. Microbiol.">
        <title>The Global Catalogue of Microorganisms (GCM) 10K type strain sequencing project: providing services to taxonomists for standard genome sequencing and annotation.</title>
        <authorList>
            <consortium name="The Broad Institute Genomics Platform"/>
            <consortium name="The Broad Institute Genome Sequencing Center for Infectious Disease"/>
            <person name="Wu L."/>
            <person name="Ma J."/>
        </authorList>
    </citation>
    <scope>NUCLEOTIDE SEQUENCE [LARGE SCALE GENOMIC DNA]</scope>
    <source>
        <strain evidence="3">CGMCC 1.8884</strain>
    </source>
</reference>
<dbReference type="EMBL" id="BMLZ01000021">
    <property type="protein sequence ID" value="GGP30182.1"/>
    <property type="molecule type" value="Genomic_DNA"/>
</dbReference>
<gene>
    <name evidence="2" type="ORF">GCM10008021_18330</name>
    <name evidence="1" type="ORF">GCM10010914_20380</name>
</gene>
<dbReference type="AlphaFoldDB" id="A0AAV4K504"/>
<reference evidence="2" key="1">
    <citation type="journal article" date="2014" name="Int. J. Syst. Evol. Microbiol.">
        <title>Complete genome of a new Firmicutes species belonging to the dominant human colonic microbiota ('Ruminococcus bicirculans') reveals two chromosomes and a selective capacity to utilize plant glucans.</title>
        <authorList>
            <consortium name="NISC Comparative Sequencing Program"/>
            <person name="Wegmann U."/>
            <person name="Louis P."/>
            <person name="Goesmann A."/>
            <person name="Henrissat B."/>
            <person name="Duncan S.H."/>
            <person name="Flint H.J."/>
        </authorList>
    </citation>
    <scope>NUCLEOTIDE SEQUENCE</scope>
    <source>
        <strain evidence="2">CGMCC 1.8884</strain>
    </source>
</reference>
<reference evidence="1" key="4">
    <citation type="submission" date="2023-08" db="EMBL/GenBank/DDBJ databases">
        <authorList>
            <person name="Sun Q."/>
            <person name="Zhou Y."/>
        </authorList>
    </citation>
    <scope>NUCLEOTIDE SEQUENCE</scope>
    <source>
        <strain evidence="2">CGMCC 1.8884</strain>
        <strain evidence="1">CGMCC 1.8885</strain>
    </source>
</reference>
<keyword evidence="3" id="KW-1185">Reference proteome</keyword>
<evidence type="ECO:0000313" key="4">
    <source>
        <dbReference type="Proteomes" id="UP000652720"/>
    </source>
</evidence>